<keyword evidence="1" id="KW-1133">Transmembrane helix</keyword>
<reference evidence="2" key="1">
    <citation type="submission" date="2021-04" db="EMBL/GenBank/DDBJ databases">
        <title>Genome seq and assembly of Bacillus sp.</title>
        <authorList>
            <person name="Chhetri G."/>
        </authorList>
    </citation>
    <scope>NUCLEOTIDE SEQUENCE</scope>
    <source>
        <strain evidence="2">RG28</strain>
    </source>
</reference>
<dbReference type="Pfam" id="PF06898">
    <property type="entry name" value="YqfD"/>
    <property type="match status" value="1"/>
</dbReference>
<comment type="caution">
    <text evidence="2">The sequence shown here is derived from an EMBL/GenBank/DDBJ whole genome shotgun (WGS) entry which is preliminary data.</text>
</comment>
<gene>
    <name evidence="2" type="primary">yqfD</name>
    <name evidence="2" type="ORF">J5Y03_00130</name>
</gene>
<dbReference type="InterPro" id="IPR010690">
    <property type="entry name" value="YqfD"/>
</dbReference>
<keyword evidence="1" id="KW-0812">Transmembrane</keyword>
<evidence type="ECO:0000313" key="2">
    <source>
        <dbReference type="EMBL" id="MBP0723588.1"/>
    </source>
</evidence>
<evidence type="ECO:0000256" key="1">
    <source>
        <dbReference type="SAM" id="Phobius"/>
    </source>
</evidence>
<dbReference type="PIRSF" id="PIRSF029895">
    <property type="entry name" value="SpoIV"/>
    <property type="match status" value="1"/>
</dbReference>
<keyword evidence="1" id="KW-0472">Membrane</keyword>
<protein>
    <submittedName>
        <fullName evidence="2">Sporulation protein YqfD</fullName>
    </submittedName>
</protein>
<dbReference type="RefSeq" id="WP_209401088.1">
    <property type="nucleotide sequence ID" value="NZ_JAGIYQ010000001.1"/>
</dbReference>
<dbReference type="Proteomes" id="UP000682134">
    <property type="component" value="Unassembled WGS sequence"/>
</dbReference>
<keyword evidence="3" id="KW-1185">Reference proteome</keyword>
<feature type="transmembrane region" description="Helical" evidence="1">
    <location>
        <begin position="89"/>
        <end position="110"/>
    </location>
</feature>
<dbReference type="AlphaFoldDB" id="A0A940SIW2"/>
<sequence>MRNNWTSKITGIVQVKVTGIGPERYLNDCMRKGIPLKDIKKVGEQCILFKIELTDLKRLRKIPRKKIYKVEFLSRKGFPFQLKRAIKHIGFVTGILTFVSLLFILSNMVWKIEIVGASPSVEYKVMKELNSMGIKRGVTQYSIPKLQEIQKKLQDKIPSITWVGVKLYGTTFHFQVVEKKLPKPDPILKPQHIVAKEKAIVTGMYVEKGKPLVTINDFVHKGQILVSGLLGTEENPIPVPAVGEIMGEVWREEYVTVPIHTNFQLLSGKSKRNYFIRIGKMKIKYWGFDKNTFKRYKDEKQEYQIKFLKWKLPIYLAKNTQFESKEVTRTYTKEDAKEVALKIGRKDVMKDLDKDAKILSEKVLHESIDNGKVNIRIFYKINEVISKPQTIVQGD</sequence>
<organism evidence="2 3">
    <name type="scientific">Gottfriedia endophytica</name>
    <dbReference type="NCBI Taxonomy" id="2820819"/>
    <lineage>
        <taxon>Bacteria</taxon>
        <taxon>Bacillati</taxon>
        <taxon>Bacillota</taxon>
        <taxon>Bacilli</taxon>
        <taxon>Bacillales</taxon>
        <taxon>Bacillaceae</taxon>
        <taxon>Gottfriedia</taxon>
    </lineage>
</organism>
<dbReference type="NCBIfam" id="TIGR02876">
    <property type="entry name" value="spore_yqfD"/>
    <property type="match status" value="1"/>
</dbReference>
<evidence type="ECO:0000313" key="3">
    <source>
        <dbReference type="Proteomes" id="UP000682134"/>
    </source>
</evidence>
<proteinExistence type="predicted"/>
<dbReference type="EMBL" id="JAGIYQ010000001">
    <property type="protein sequence ID" value="MBP0723588.1"/>
    <property type="molecule type" value="Genomic_DNA"/>
</dbReference>
<accession>A0A940SIW2</accession>
<name>A0A940SIW2_9BACI</name>